<dbReference type="EMBL" id="MN740190">
    <property type="protein sequence ID" value="QHT92552.1"/>
    <property type="molecule type" value="Genomic_DNA"/>
</dbReference>
<evidence type="ECO:0000256" key="1">
    <source>
        <dbReference type="SAM" id="Phobius"/>
    </source>
</evidence>
<evidence type="ECO:0000313" key="2">
    <source>
        <dbReference type="EMBL" id="QHT92552.1"/>
    </source>
</evidence>
<sequence>MSRNWDYSYSDMILMIGGQLLFVILMIMVLYFGVPPTSFPYAENVKKAVTTLGLNK</sequence>
<keyword evidence="1" id="KW-1133">Transmembrane helix</keyword>
<protein>
    <submittedName>
        <fullName evidence="2">Uncharacterized protein</fullName>
    </submittedName>
</protein>
<keyword evidence="1" id="KW-0472">Membrane</keyword>
<reference evidence="2" key="1">
    <citation type="journal article" date="2020" name="Nature">
        <title>Giant virus diversity and host interactions through global metagenomics.</title>
        <authorList>
            <person name="Schulz F."/>
            <person name="Roux S."/>
            <person name="Paez-Espino D."/>
            <person name="Jungbluth S."/>
            <person name="Walsh D.A."/>
            <person name="Denef V.J."/>
            <person name="McMahon K.D."/>
            <person name="Konstantinidis K.T."/>
            <person name="Eloe-Fadrosh E.A."/>
            <person name="Kyrpides N.C."/>
            <person name="Woyke T."/>
        </authorList>
    </citation>
    <scope>NUCLEOTIDE SEQUENCE</scope>
    <source>
        <strain evidence="2">GVMAG-M-3300023184-88</strain>
    </source>
</reference>
<proteinExistence type="predicted"/>
<dbReference type="AlphaFoldDB" id="A0A6C0IHV1"/>
<keyword evidence="1" id="KW-0812">Transmembrane</keyword>
<accession>A0A6C0IHV1</accession>
<name>A0A6C0IHV1_9ZZZZ</name>
<feature type="transmembrane region" description="Helical" evidence="1">
    <location>
        <begin position="12"/>
        <end position="34"/>
    </location>
</feature>
<organism evidence="2">
    <name type="scientific">viral metagenome</name>
    <dbReference type="NCBI Taxonomy" id="1070528"/>
    <lineage>
        <taxon>unclassified sequences</taxon>
        <taxon>metagenomes</taxon>
        <taxon>organismal metagenomes</taxon>
    </lineage>
</organism>